<dbReference type="eggNOG" id="ENOG502QQQ0">
    <property type="taxonomic scope" value="Eukaryota"/>
</dbReference>
<dbReference type="InterPro" id="IPR008581">
    <property type="entry name" value="DUF863_pln"/>
</dbReference>
<dbReference type="AlphaFoldDB" id="A0A0D9ZDF6"/>
<feature type="compositionally biased region" description="Basic residues" evidence="1">
    <location>
        <begin position="992"/>
        <end position="1007"/>
    </location>
</feature>
<dbReference type="STRING" id="40148.A0A0D9ZDF6"/>
<name>A0A0D9ZDF6_9ORYZ</name>
<proteinExistence type="predicted"/>
<dbReference type="PANTHER" id="PTHR33167:SF68">
    <property type="entry name" value="OS03G0758600 PROTEIN"/>
    <property type="match status" value="1"/>
</dbReference>
<feature type="compositionally biased region" description="Basic residues" evidence="1">
    <location>
        <begin position="937"/>
        <end position="949"/>
    </location>
</feature>
<dbReference type="Gramene" id="OGLUM03G34580.1">
    <property type="protein sequence ID" value="OGLUM03G34580.1"/>
    <property type="gene ID" value="OGLUM03G34580"/>
</dbReference>
<feature type="region of interest" description="Disordered" evidence="1">
    <location>
        <begin position="986"/>
        <end position="1068"/>
    </location>
</feature>
<dbReference type="PANTHER" id="PTHR33167">
    <property type="entry name" value="TRANSCRIPTION FACTOR, PUTATIVE (DUF863)-RELATED"/>
    <property type="match status" value="1"/>
</dbReference>
<organism evidence="2">
    <name type="scientific">Oryza glumipatula</name>
    <dbReference type="NCBI Taxonomy" id="40148"/>
    <lineage>
        <taxon>Eukaryota</taxon>
        <taxon>Viridiplantae</taxon>
        <taxon>Streptophyta</taxon>
        <taxon>Embryophyta</taxon>
        <taxon>Tracheophyta</taxon>
        <taxon>Spermatophyta</taxon>
        <taxon>Magnoliopsida</taxon>
        <taxon>Liliopsida</taxon>
        <taxon>Poales</taxon>
        <taxon>Poaceae</taxon>
        <taxon>BOP clade</taxon>
        <taxon>Oryzoideae</taxon>
        <taxon>Oryzeae</taxon>
        <taxon>Oryzinae</taxon>
        <taxon>Oryza</taxon>
    </lineage>
</organism>
<dbReference type="Pfam" id="PF05904">
    <property type="entry name" value="DUF863"/>
    <property type="match status" value="1"/>
</dbReference>
<keyword evidence="3" id="KW-1185">Reference proteome</keyword>
<reference evidence="2" key="2">
    <citation type="submission" date="2018-05" db="EMBL/GenBank/DDBJ databases">
        <title>OgluRS3 (Oryza glumaepatula Reference Sequence Version 3).</title>
        <authorList>
            <person name="Zhang J."/>
            <person name="Kudrna D."/>
            <person name="Lee S."/>
            <person name="Talag J."/>
            <person name="Welchert J."/>
            <person name="Wing R.A."/>
        </authorList>
    </citation>
    <scope>NUCLEOTIDE SEQUENCE [LARGE SCALE GENOMIC DNA]</scope>
</reference>
<accession>A0A0D9ZDF6</accession>
<evidence type="ECO:0000256" key="1">
    <source>
        <dbReference type="SAM" id="MobiDB-lite"/>
    </source>
</evidence>
<dbReference type="Proteomes" id="UP000026961">
    <property type="component" value="Chromosome 3"/>
</dbReference>
<evidence type="ECO:0000313" key="3">
    <source>
        <dbReference type="Proteomes" id="UP000026961"/>
    </source>
</evidence>
<dbReference type="EnsemblPlants" id="OGLUM03G34580.1">
    <property type="protein sequence ID" value="OGLUM03G34580.1"/>
    <property type="gene ID" value="OGLUM03G34580"/>
</dbReference>
<protein>
    <submittedName>
        <fullName evidence="2">Uncharacterized protein</fullName>
    </submittedName>
</protein>
<evidence type="ECO:0000313" key="2">
    <source>
        <dbReference type="EnsemblPlants" id="OGLUM03G34580.1"/>
    </source>
</evidence>
<reference evidence="2" key="1">
    <citation type="submission" date="2015-04" db="UniProtKB">
        <authorList>
            <consortium name="EnsemblPlants"/>
        </authorList>
    </citation>
    <scope>IDENTIFICATION</scope>
</reference>
<feature type="region of interest" description="Disordered" evidence="1">
    <location>
        <begin position="915"/>
        <end position="953"/>
    </location>
</feature>
<dbReference type="HOGENOM" id="CLU_008032_1_0_1"/>
<sequence>MAVVVPARLFVLRMLRVVRLNPLQRGAASVVEFRTVKSRIVYFRCVDSPIFDLVHLMRRLQNTHRLVPFHGNGGSLARMGAKVEGDNYMLGYYAMGDFNMDANGRWSPYHDEKMSNGHMCNGFMTKPANGYSEYDKEMLTRTMLEHEAIFRQQVYELHRVYKIQRDLMKQYQNKDIYAYPMLEDASKTNSPSQLPPNGAKMSWPIQTPPMSITYKKASIAEHGVMNHPLKFLREGSVQSSPNGFPPSDVALNARQGTFDLQLSADHYVDDDNASDNGPIDFLGVAPDKKPQNNADLTLVSPEGLGRFSDNSSTSGLHATNNVGGRQVVDLNEPITGTYMGRANGSVSRGLSYTLENSWHQSILKPSTANFNYNKEYSKEKHLDEGTSSNFFAANAKTKQEEKQLIDKGKQVSSIHVFTPRYSDANPQMSMKGVDGRSASNNQFFHQGQNGSIGWFARSPLEAPAINNFPRLDRSHNSSLGALAPPMSIPRIDHPSGASPIGSCTVDPRSSAINNATFQPIPSFKGSSTVNQSIGTSILKVKKNEDLDGNCPGFALDPFCASRPQHQVAISSDEEQTECLMFEHSARHHENPHFANDKGPKNFNLNEALSDGQEDYLVEQDGGSVSSLPQSKASGFPWLIKTTDTCTRPSDLQNPRKVFAHSNRIVIDLNSNTDRKEAALTIHSLSDSASTSLDCGVKKESQDCGIKKDEAFGDITTRTEVACNTTQESATCLPVLCQEYVPGDDKAANGGDKKSSAPVRNFIDLNDDAPNEDNSESSVVSHECHVVSLQNNHGKRKFVIDLEVPACEEGVAWDFNQECSPSGKLDVTQEADDAHFTCTKIAAESIVALSMHVPTIAETPDDMLQWFADLALSSTDDHVEQAEAHDCVNNSSDDGLDSFESLTLKLEETKIDEYWSRPQAPEIPNDEQAGLSVNLLTKPKRGQQRRRRQKRDFQKDILPGLTSLARPEIIEDIQLLEGLVQASGGSWQSSLTRRGRYGGRPRGRKPRKNLSETIEEEEVPVSPPAKPDTAKPDAAEIEASDRGIIGWGRTTRRCRRPRCPSGYNISAAS</sequence>